<comment type="similarity">
    <text evidence="1">Belongs to the pseudouridine synthase RluA family.</text>
</comment>
<dbReference type="PANTHER" id="PTHR21600">
    <property type="entry name" value="MITOCHONDRIAL RNA PSEUDOURIDINE SYNTHASE"/>
    <property type="match status" value="1"/>
</dbReference>
<keyword evidence="4" id="KW-0413">Isomerase</keyword>
<evidence type="ECO:0000313" key="4">
    <source>
        <dbReference type="EMBL" id="MDT0681360.1"/>
    </source>
</evidence>
<dbReference type="PANTHER" id="PTHR21600:SF87">
    <property type="entry name" value="RNA PSEUDOURIDYLATE SYNTHASE DOMAIN-CONTAINING PROTEIN 1"/>
    <property type="match status" value="1"/>
</dbReference>
<evidence type="ECO:0000256" key="1">
    <source>
        <dbReference type="ARBA" id="ARBA00010876"/>
    </source>
</evidence>
<evidence type="ECO:0000256" key="2">
    <source>
        <dbReference type="SAM" id="MobiDB-lite"/>
    </source>
</evidence>
<dbReference type="EC" id="5.4.99.-" evidence="4"/>
<dbReference type="InterPro" id="IPR020103">
    <property type="entry name" value="PsdUridine_synth_cat_dom_sf"/>
</dbReference>
<gene>
    <name evidence="4" type="ORF">RM543_01585</name>
</gene>
<name>A0ABU3DCG5_9RHOB</name>
<sequence length="223" mass="24131">MRIAPPGGGSYAPPHGPIHILHDDAALLAVSKPPGLLSVPGKTPDLEDCLLSRLFALRPRTLIVHRLDRDTSGVMVFARTPSAQRDLSAQFEGRSVSKTYLAVTSAPPAHRSGIIDRPMRSDWPNRPKQMVHPEGRRAVTRFRTLGTSGGGTLLALRPETGRTHQLRVHLAAIGCPIDGDPLYGGAAAPRLMLHAWRLRLTHPVTKERLCLTAPWGPGFAQSG</sequence>
<dbReference type="PROSITE" id="PS01129">
    <property type="entry name" value="PSI_RLU"/>
    <property type="match status" value="1"/>
</dbReference>
<dbReference type="Gene3D" id="3.30.2350.10">
    <property type="entry name" value="Pseudouridine synthase"/>
    <property type="match status" value="1"/>
</dbReference>
<protein>
    <submittedName>
        <fullName evidence="4">RluA family pseudouridine synthase</fullName>
        <ecNumber evidence="4">5.4.99.-</ecNumber>
    </submittedName>
</protein>
<dbReference type="CDD" id="cd02869">
    <property type="entry name" value="PseudoU_synth_RluA_like"/>
    <property type="match status" value="1"/>
</dbReference>
<accession>A0ABU3DCG5</accession>
<evidence type="ECO:0000259" key="3">
    <source>
        <dbReference type="Pfam" id="PF00849"/>
    </source>
</evidence>
<dbReference type="InterPro" id="IPR050188">
    <property type="entry name" value="RluA_PseudoU_synthase"/>
</dbReference>
<dbReference type="RefSeq" id="WP_311688977.1">
    <property type="nucleotide sequence ID" value="NZ_JAVRHL010000001.1"/>
</dbReference>
<feature type="compositionally biased region" description="Basic and acidic residues" evidence="2">
    <location>
        <begin position="113"/>
        <end position="130"/>
    </location>
</feature>
<dbReference type="GO" id="GO:0016853">
    <property type="term" value="F:isomerase activity"/>
    <property type="evidence" value="ECO:0007669"/>
    <property type="project" value="UniProtKB-KW"/>
</dbReference>
<dbReference type="Proteomes" id="UP001265259">
    <property type="component" value="Unassembled WGS sequence"/>
</dbReference>
<feature type="domain" description="Pseudouridine synthase RsuA/RluA-like" evidence="3">
    <location>
        <begin position="27"/>
        <end position="172"/>
    </location>
</feature>
<comment type="caution">
    <text evidence="4">The sequence shown here is derived from an EMBL/GenBank/DDBJ whole genome shotgun (WGS) entry which is preliminary data.</text>
</comment>
<organism evidence="4 5">
    <name type="scientific">Tropicimonas omnivorans</name>
    <dbReference type="NCBI Taxonomy" id="3075590"/>
    <lineage>
        <taxon>Bacteria</taxon>
        <taxon>Pseudomonadati</taxon>
        <taxon>Pseudomonadota</taxon>
        <taxon>Alphaproteobacteria</taxon>
        <taxon>Rhodobacterales</taxon>
        <taxon>Roseobacteraceae</taxon>
        <taxon>Tropicimonas</taxon>
    </lineage>
</organism>
<reference evidence="4 5" key="1">
    <citation type="submission" date="2023-09" db="EMBL/GenBank/DDBJ databases">
        <authorList>
            <person name="Rey-Velasco X."/>
        </authorList>
    </citation>
    <scope>NUCLEOTIDE SEQUENCE [LARGE SCALE GENOMIC DNA]</scope>
    <source>
        <strain evidence="4 5">F158</strain>
    </source>
</reference>
<evidence type="ECO:0000313" key="5">
    <source>
        <dbReference type="Proteomes" id="UP001265259"/>
    </source>
</evidence>
<dbReference type="EMBL" id="JAVRHL010000001">
    <property type="protein sequence ID" value="MDT0681360.1"/>
    <property type="molecule type" value="Genomic_DNA"/>
</dbReference>
<feature type="region of interest" description="Disordered" evidence="2">
    <location>
        <begin position="109"/>
        <end position="130"/>
    </location>
</feature>
<dbReference type="InterPro" id="IPR006224">
    <property type="entry name" value="PsdUridine_synth_RluA-like_CS"/>
</dbReference>
<keyword evidence="5" id="KW-1185">Reference proteome</keyword>
<dbReference type="Pfam" id="PF00849">
    <property type="entry name" value="PseudoU_synth_2"/>
    <property type="match status" value="1"/>
</dbReference>
<dbReference type="InterPro" id="IPR006145">
    <property type="entry name" value="PsdUridine_synth_RsuA/RluA"/>
</dbReference>
<dbReference type="SUPFAM" id="SSF55120">
    <property type="entry name" value="Pseudouridine synthase"/>
    <property type="match status" value="1"/>
</dbReference>
<proteinExistence type="inferred from homology"/>